<dbReference type="KEGG" id="csee:C10C_0122"/>
<evidence type="ECO:0000313" key="3">
    <source>
        <dbReference type="Proteomes" id="UP000244926"/>
    </source>
</evidence>
<gene>
    <name evidence="2" type="ORF">C10C_0122</name>
</gene>
<feature type="transmembrane region" description="Helical" evidence="1">
    <location>
        <begin position="37"/>
        <end position="58"/>
    </location>
</feature>
<feature type="transmembrane region" description="Helical" evidence="1">
    <location>
        <begin position="64"/>
        <end position="89"/>
    </location>
</feature>
<protein>
    <submittedName>
        <fullName evidence="2">Uncharacterized protein</fullName>
    </submittedName>
</protein>
<dbReference type="OrthoDB" id="18180at2"/>
<dbReference type="EMBL" id="LT993738">
    <property type="protein sequence ID" value="SPN73307.1"/>
    <property type="molecule type" value="Genomic_DNA"/>
</dbReference>
<proteinExistence type="predicted"/>
<name>A0A2R8FAM5_9CHLA</name>
<organism evidence="2 3">
    <name type="scientific">Chlamydia serpentis</name>
    <dbReference type="NCBI Taxonomy" id="1967782"/>
    <lineage>
        <taxon>Bacteria</taxon>
        <taxon>Pseudomonadati</taxon>
        <taxon>Chlamydiota</taxon>
        <taxon>Chlamydiia</taxon>
        <taxon>Chlamydiales</taxon>
        <taxon>Chlamydiaceae</taxon>
        <taxon>Chlamydia/Chlamydophila group</taxon>
        <taxon>Chlamydia</taxon>
    </lineage>
</organism>
<sequence>MNCSEVISLTVQGLGFGGFSSKYVSPFKKKWSDAPRVVCSAIVLLFSLGMLVCGIAITCWCVPGLVLIGGICTIVLGLIFLTLSMFWIINLFPNRKQGLTPTISDNNSK</sequence>
<dbReference type="AlphaFoldDB" id="A0A2R8FAM5"/>
<keyword evidence="1" id="KW-0812">Transmembrane</keyword>
<reference evidence="3" key="1">
    <citation type="submission" date="2017-11" db="EMBL/GenBank/DDBJ databases">
        <authorList>
            <person name="Seth-Smith MB H."/>
        </authorList>
    </citation>
    <scope>NUCLEOTIDE SEQUENCE [LARGE SCALE GENOMIC DNA]</scope>
</reference>
<keyword evidence="3" id="KW-1185">Reference proteome</keyword>
<evidence type="ECO:0000256" key="1">
    <source>
        <dbReference type="SAM" id="Phobius"/>
    </source>
</evidence>
<evidence type="ECO:0000313" key="2">
    <source>
        <dbReference type="EMBL" id="SPN73307.1"/>
    </source>
</evidence>
<accession>A0A2R8FAM5</accession>
<keyword evidence="1" id="KW-1133">Transmembrane helix</keyword>
<dbReference type="Proteomes" id="UP000244926">
    <property type="component" value="Chromosome I"/>
</dbReference>
<keyword evidence="1" id="KW-0472">Membrane</keyword>
<dbReference type="RefSeq" id="WP_108896291.1">
    <property type="nucleotide sequence ID" value="NZ_LT993738.1"/>
</dbReference>